<sequence length="243" mass="26965">MKQNIWSAAVIGLCAILTAAVLGGAYKHKYRSQNRIVVTGLGERQFTSDLIVWKGWIVEQAPAIESGYAALEANKRKVQEYLRSRGIADSAVLFMFVNVNRQTEPVYQDGRYVGDRFTGYELRQEFRIESTDVEAVESVSREISSLIAQGVRMDAEQPEYFYTKLSDLKLELIEEATADARARAEIIARNASSSLGRLANGRMGVFQITGANSNEALSAGGNYNSASKNKKASITMRLEYITK</sequence>
<reference evidence="1" key="1">
    <citation type="journal article" date="2022" name="Cell">
        <title>Design, construction, and in vivo augmentation of a complex gut microbiome.</title>
        <authorList>
            <person name="Cheng A.G."/>
            <person name="Ho P.Y."/>
            <person name="Aranda-Diaz A."/>
            <person name="Jain S."/>
            <person name="Yu F.B."/>
            <person name="Meng X."/>
            <person name="Wang M."/>
            <person name="Iakiviak M."/>
            <person name="Nagashima K."/>
            <person name="Zhao A."/>
            <person name="Murugkar P."/>
            <person name="Patil A."/>
            <person name="Atabakhsh K."/>
            <person name="Weakley A."/>
            <person name="Yan J."/>
            <person name="Brumbaugh A.R."/>
            <person name="Higginbottom S."/>
            <person name="Dimas A."/>
            <person name="Shiver A.L."/>
            <person name="Deutschbauer A."/>
            <person name="Neff N."/>
            <person name="Sonnenburg J.L."/>
            <person name="Huang K.C."/>
            <person name="Fischbach M.A."/>
        </authorList>
    </citation>
    <scope>NUCLEOTIDE SEQUENCE</scope>
    <source>
        <strain evidence="1">AP11</strain>
    </source>
</reference>
<dbReference type="GeneID" id="82890696"/>
<name>A0ABY5V196_9BACT</name>
<keyword evidence="2" id="KW-1185">Reference proteome</keyword>
<dbReference type="InterPro" id="IPR007497">
    <property type="entry name" value="SIMPL/DUF541"/>
</dbReference>
<dbReference type="Pfam" id="PF04402">
    <property type="entry name" value="SIMPL"/>
    <property type="match status" value="1"/>
</dbReference>
<dbReference type="PIRSF" id="PIRSF029033">
    <property type="entry name" value="UCP029033"/>
    <property type="match status" value="1"/>
</dbReference>
<dbReference type="RefSeq" id="WP_019244778.1">
    <property type="nucleotide sequence ID" value="NZ_CAPH01000003.1"/>
</dbReference>
<dbReference type="Proteomes" id="UP001059295">
    <property type="component" value="Chromosome"/>
</dbReference>
<dbReference type="PANTHER" id="PTHR34387:SF2">
    <property type="entry name" value="SLR1258 PROTEIN"/>
    <property type="match status" value="1"/>
</dbReference>
<evidence type="ECO:0000313" key="2">
    <source>
        <dbReference type="Proteomes" id="UP001059295"/>
    </source>
</evidence>
<protein>
    <submittedName>
        <fullName evidence="1">SIMPL domain-containing protein</fullName>
    </submittedName>
</protein>
<accession>A0ABY5V196</accession>
<proteinExistence type="predicted"/>
<dbReference type="InterPro" id="IPR052022">
    <property type="entry name" value="26kDa_periplasmic_antigen"/>
</dbReference>
<dbReference type="PANTHER" id="PTHR34387">
    <property type="entry name" value="SLR1258 PROTEIN"/>
    <property type="match status" value="1"/>
</dbReference>
<gene>
    <name evidence="1" type="ORF">NQ491_03140</name>
</gene>
<dbReference type="EMBL" id="CP102294">
    <property type="protein sequence ID" value="UWN57788.1"/>
    <property type="molecule type" value="Genomic_DNA"/>
</dbReference>
<dbReference type="InterPro" id="IPR016907">
    <property type="entry name" value="UCP029033"/>
</dbReference>
<dbReference type="Gene3D" id="3.30.70.2970">
    <property type="entry name" value="Protein of unknown function (DUF541), domain 2"/>
    <property type="match status" value="1"/>
</dbReference>
<organism evidence="1 2">
    <name type="scientific">Alistipes ihumii AP11</name>
    <dbReference type="NCBI Taxonomy" id="1211813"/>
    <lineage>
        <taxon>Bacteria</taxon>
        <taxon>Pseudomonadati</taxon>
        <taxon>Bacteroidota</taxon>
        <taxon>Bacteroidia</taxon>
        <taxon>Bacteroidales</taxon>
        <taxon>Rikenellaceae</taxon>
        <taxon>Alistipes</taxon>
    </lineage>
</organism>
<evidence type="ECO:0000313" key="1">
    <source>
        <dbReference type="EMBL" id="UWN57788.1"/>
    </source>
</evidence>